<proteinExistence type="predicted"/>
<protein>
    <submittedName>
        <fullName evidence="1">Uncharacterized protein</fullName>
    </submittedName>
</protein>
<dbReference type="EMBL" id="MU254343">
    <property type="protein sequence ID" value="KAG9240793.1"/>
    <property type="molecule type" value="Genomic_DNA"/>
</dbReference>
<dbReference type="PANTHER" id="PTHR28180:SF5">
    <property type="entry name" value="DNA POLYMERASE ALPHA SUBUNIT B"/>
    <property type="match status" value="1"/>
</dbReference>
<dbReference type="OrthoDB" id="5537330at2759"/>
<reference evidence="1" key="1">
    <citation type="journal article" date="2021" name="IMA Fungus">
        <title>Genomic characterization of three marine fungi, including Emericellopsis atlantica sp. nov. with signatures of a generalist lifestyle and marine biomass degradation.</title>
        <authorList>
            <person name="Hagestad O.C."/>
            <person name="Hou L."/>
            <person name="Andersen J.H."/>
            <person name="Hansen E.H."/>
            <person name="Altermark B."/>
            <person name="Li C."/>
            <person name="Kuhnert E."/>
            <person name="Cox R.J."/>
            <person name="Crous P.W."/>
            <person name="Spatafora J.W."/>
            <person name="Lail K."/>
            <person name="Amirebrahimi M."/>
            <person name="Lipzen A."/>
            <person name="Pangilinan J."/>
            <person name="Andreopoulos W."/>
            <person name="Hayes R.D."/>
            <person name="Ng V."/>
            <person name="Grigoriev I.V."/>
            <person name="Jackson S.A."/>
            <person name="Sutton T.D.S."/>
            <person name="Dobson A.D.W."/>
            <person name="Rama T."/>
        </authorList>
    </citation>
    <scope>NUCLEOTIDE SEQUENCE</scope>
    <source>
        <strain evidence="1">TRa3180A</strain>
    </source>
</reference>
<evidence type="ECO:0000313" key="1">
    <source>
        <dbReference type="EMBL" id="KAG9240793.1"/>
    </source>
</evidence>
<sequence>MSTKPTKEQVEALFGKVEEKFSQTTLGKDRWYLIAIPTLIVFVPEHGATLYTYLINKPEYSTSELRQALIRRIREALLECISIQGVCKPLETLLGISQIEREEDKDYSFSRERWNVGPETYQRGKDWLNTIYKHNQISTDDAFAAHKDITFVNYQITYGFYLSDMTILGPIETELVTLSGIMIQNIARLTGWHLRGIRRVGVSKEDVELVQQCIELIAKFGNIKLENIPRVDDIEHEV</sequence>
<evidence type="ECO:0000313" key="2">
    <source>
        <dbReference type="Proteomes" id="UP000887226"/>
    </source>
</evidence>
<dbReference type="Gene3D" id="1.20.1290.10">
    <property type="entry name" value="AhpD-like"/>
    <property type="match status" value="1"/>
</dbReference>
<gene>
    <name evidence="1" type="ORF">BJ878DRAFT_524182</name>
</gene>
<dbReference type="InterPro" id="IPR052999">
    <property type="entry name" value="PTS1_Protein"/>
</dbReference>
<name>A0A9P8CBB3_9HELO</name>
<dbReference type="PANTHER" id="PTHR28180">
    <property type="entry name" value="CONSERVED MITOCHONDRIAL PROTEIN-RELATED"/>
    <property type="match status" value="1"/>
</dbReference>
<comment type="caution">
    <text evidence="1">The sequence shown here is derived from an EMBL/GenBank/DDBJ whole genome shotgun (WGS) entry which is preliminary data.</text>
</comment>
<dbReference type="Proteomes" id="UP000887226">
    <property type="component" value="Unassembled WGS sequence"/>
</dbReference>
<accession>A0A9P8CBB3</accession>
<organism evidence="1 2">
    <name type="scientific">Calycina marina</name>
    <dbReference type="NCBI Taxonomy" id="1763456"/>
    <lineage>
        <taxon>Eukaryota</taxon>
        <taxon>Fungi</taxon>
        <taxon>Dikarya</taxon>
        <taxon>Ascomycota</taxon>
        <taxon>Pezizomycotina</taxon>
        <taxon>Leotiomycetes</taxon>
        <taxon>Helotiales</taxon>
        <taxon>Pezizellaceae</taxon>
        <taxon>Calycina</taxon>
    </lineage>
</organism>
<keyword evidence="2" id="KW-1185">Reference proteome</keyword>
<dbReference type="AlphaFoldDB" id="A0A9P8CBB3"/>
<dbReference type="InterPro" id="IPR029032">
    <property type="entry name" value="AhpD-like"/>
</dbReference>
<dbReference type="SUPFAM" id="SSF69118">
    <property type="entry name" value="AhpD-like"/>
    <property type="match status" value="1"/>
</dbReference>